<feature type="transmembrane region" description="Helical" evidence="1">
    <location>
        <begin position="73"/>
        <end position="95"/>
    </location>
</feature>
<dbReference type="Proteomes" id="UP000295064">
    <property type="component" value="Unassembled WGS sequence"/>
</dbReference>
<gene>
    <name evidence="2" type="ORF">DFR79_11079</name>
</gene>
<feature type="transmembrane region" description="Helical" evidence="1">
    <location>
        <begin position="15"/>
        <end position="31"/>
    </location>
</feature>
<feature type="transmembrane region" description="Helical" evidence="1">
    <location>
        <begin position="102"/>
        <end position="123"/>
    </location>
</feature>
<dbReference type="OrthoDB" id="9783550at2"/>
<protein>
    <recommendedName>
        <fullName evidence="4">Permease</fullName>
    </recommendedName>
</protein>
<evidence type="ECO:0000256" key="1">
    <source>
        <dbReference type="SAM" id="Phobius"/>
    </source>
</evidence>
<dbReference type="AlphaFoldDB" id="A0A4V3CEU1"/>
<dbReference type="InterPro" id="IPR021552">
    <property type="entry name" value="ArsP_2"/>
</dbReference>
<feature type="transmembrane region" description="Helical" evidence="1">
    <location>
        <begin position="228"/>
        <end position="247"/>
    </location>
</feature>
<feature type="transmembrane region" description="Helical" evidence="1">
    <location>
        <begin position="158"/>
        <end position="179"/>
    </location>
</feature>
<name>A0A4V3CEU1_9FIRM</name>
<feature type="transmembrane region" description="Helical" evidence="1">
    <location>
        <begin position="259"/>
        <end position="277"/>
    </location>
</feature>
<keyword evidence="1" id="KW-0812">Transmembrane</keyword>
<feature type="transmembrane region" description="Helical" evidence="1">
    <location>
        <begin position="200"/>
        <end position="222"/>
    </location>
</feature>
<sequence length="278" mass="29982">MVAILIDSIKDVRKVIPLVFLIFLAVDYLMLKFNQNNKLFVKLANYDVLGGGLLGILPQCAIPVAFARLFSNGYITLGMMLAIFISSSDEALVIIGSHPDKIGFIAKLVLIKILLGVSIGYLVNLFTSGKKINNYIKDDSNLTCSGCINHKNIIVKNIIYTLKISIFLVAAVFLFNLTLKSIGKDAISVILGKNTFLQPIYAVLIGMLPSCMSSVILAEGFIKGVVGFGALLAGLSANTGYGILIILKELPFKKAVKVISLLLGFSLLIGETIYIFGG</sequence>
<accession>A0A4V3CEU1</accession>
<proteinExistence type="predicted"/>
<evidence type="ECO:0000313" key="3">
    <source>
        <dbReference type="Proteomes" id="UP000295064"/>
    </source>
</evidence>
<organism evidence="2 3">
    <name type="scientific">Halanaerobium saccharolyticum</name>
    <dbReference type="NCBI Taxonomy" id="43595"/>
    <lineage>
        <taxon>Bacteria</taxon>
        <taxon>Bacillati</taxon>
        <taxon>Bacillota</taxon>
        <taxon>Clostridia</taxon>
        <taxon>Halanaerobiales</taxon>
        <taxon>Halanaerobiaceae</taxon>
        <taxon>Halanaerobium</taxon>
    </lineage>
</organism>
<dbReference type="NCBIfam" id="NF037962">
    <property type="entry name" value="arsenic_eff"/>
    <property type="match status" value="1"/>
</dbReference>
<evidence type="ECO:0008006" key="4">
    <source>
        <dbReference type="Google" id="ProtNLM"/>
    </source>
</evidence>
<dbReference type="EMBL" id="SNWX01000010">
    <property type="protein sequence ID" value="TDO90120.1"/>
    <property type="molecule type" value="Genomic_DNA"/>
</dbReference>
<dbReference type="Pfam" id="PF11449">
    <property type="entry name" value="ArsP_2"/>
    <property type="match status" value="2"/>
</dbReference>
<feature type="transmembrane region" description="Helical" evidence="1">
    <location>
        <begin position="43"/>
        <end position="67"/>
    </location>
</feature>
<evidence type="ECO:0000313" key="2">
    <source>
        <dbReference type="EMBL" id="TDO90120.1"/>
    </source>
</evidence>
<keyword evidence="1" id="KW-0472">Membrane</keyword>
<keyword evidence="1" id="KW-1133">Transmembrane helix</keyword>
<comment type="caution">
    <text evidence="2">The sequence shown here is derived from an EMBL/GenBank/DDBJ whole genome shotgun (WGS) entry which is preliminary data.</text>
</comment>
<reference evidence="2 3" key="1">
    <citation type="submission" date="2019-03" db="EMBL/GenBank/DDBJ databases">
        <title>Subsurface microbial communities from deep shales in Ohio and West Virginia, USA.</title>
        <authorList>
            <person name="Wrighton K."/>
        </authorList>
    </citation>
    <scope>NUCLEOTIDE SEQUENCE [LARGE SCALE GENOMIC DNA]</scope>
    <source>
        <strain evidence="2 3">MA284_T2</strain>
    </source>
</reference>
<dbReference type="RefSeq" id="WP_133514981.1">
    <property type="nucleotide sequence ID" value="NZ_SNWX01000010.1"/>
</dbReference>